<organism evidence="4 5">
    <name type="scientific">Ramlibacter agri</name>
    <dbReference type="NCBI Taxonomy" id="2728837"/>
    <lineage>
        <taxon>Bacteria</taxon>
        <taxon>Pseudomonadati</taxon>
        <taxon>Pseudomonadota</taxon>
        <taxon>Betaproteobacteria</taxon>
        <taxon>Burkholderiales</taxon>
        <taxon>Comamonadaceae</taxon>
        <taxon>Ramlibacter</taxon>
    </lineage>
</organism>
<evidence type="ECO:0000256" key="1">
    <source>
        <dbReference type="ARBA" id="ARBA00005254"/>
    </source>
</evidence>
<feature type="region of interest" description="Disordered" evidence="3">
    <location>
        <begin position="228"/>
        <end position="249"/>
    </location>
</feature>
<dbReference type="Pfam" id="PF00378">
    <property type="entry name" value="ECH_1"/>
    <property type="match status" value="1"/>
</dbReference>
<dbReference type="RefSeq" id="WP_169417252.1">
    <property type="nucleotide sequence ID" value="NZ_JABBFX010000001.1"/>
</dbReference>
<comment type="similarity">
    <text evidence="1 2">Belongs to the enoyl-CoA hydratase/isomerase family.</text>
</comment>
<dbReference type="PANTHER" id="PTHR43802">
    <property type="entry name" value="ENOYL-COA HYDRATASE"/>
    <property type="match status" value="1"/>
</dbReference>
<evidence type="ECO:0000313" key="4">
    <source>
        <dbReference type="EMBL" id="NML43012.1"/>
    </source>
</evidence>
<evidence type="ECO:0000256" key="3">
    <source>
        <dbReference type="SAM" id="MobiDB-lite"/>
    </source>
</evidence>
<accession>A0A848H062</accession>
<feature type="compositionally biased region" description="Basic and acidic residues" evidence="3">
    <location>
        <begin position="228"/>
        <end position="243"/>
    </location>
</feature>
<reference evidence="4 5" key="1">
    <citation type="submission" date="2020-04" db="EMBL/GenBank/DDBJ databases">
        <title>Ramlibacter sp. G-1-2-2 isolated from soil.</title>
        <authorList>
            <person name="Dahal R.H."/>
        </authorList>
    </citation>
    <scope>NUCLEOTIDE SEQUENCE [LARGE SCALE GENOMIC DNA]</scope>
    <source>
        <strain evidence="4 5">G-1-2-2</strain>
    </source>
</reference>
<keyword evidence="5" id="KW-1185">Reference proteome</keyword>
<dbReference type="GO" id="GO:0003824">
    <property type="term" value="F:catalytic activity"/>
    <property type="evidence" value="ECO:0007669"/>
    <property type="project" value="InterPro"/>
</dbReference>
<evidence type="ECO:0000313" key="5">
    <source>
        <dbReference type="Proteomes" id="UP000541185"/>
    </source>
</evidence>
<dbReference type="InterPro" id="IPR014748">
    <property type="entry name" value="Enoyl-CoA_hydra_C"/>
</dbReference>
<dbReference type="Gene3D" id="1.10.12.10">
    <property type="entry name" value="Lyase 2-enoyl-coa Hydratase, Chain A, domain 2"/>
    <property type="match status" value="1"/>
</dbReference>
<dbReference type="InterPro" id="IPR001753">
    <property type="entry name" value="Enoyl-CoA_hydra/iso"/>
</dbReference>
<comment type="caution">
    <text evidence="4">The sequence shown here is derived from an EMBL/GenBank/DDBJ whole genome shotgun (WGS) entry which is preliminary data.</text>
</comment>
<dbReference type="PANTHER" id="PTHR43802:SF1">
    <property type="entry name" value="IP11341P-RELATED"/>
    <property type="match status" value="1"/>
</dbReference>
<gene>
    <name evidence="4" type="ORF">HHL11_04560</name>
</gene>
<dbReference type="AlphaFoldDB" id="A0A848H062"/>
<dbReference type="InterPro" id="IPR029045">
    <property type="entry name" value="ClpP/crotonase-like_dom_sf"/>
</dbReference>
<sequence length="249" mass="26901">MTAINAAIAYESRDAIALITITRPEARNAINNDVVQGLHEAWRRFAQSEDRVAILNAQGEQAFSAGADLKDLPRDVWLAMPNLSVPCDKPIIAVVNGFAVGAGATAVMLADMAVAEEHASFIYPEAKIGAFAGIMGGFAPRMQYKAGLEWLMTGDPMNAQRAYEIGLVNRLAPKGQGLGVALEVAGKIARNAPLVVQAMKSISRSVLPKSSTETYYPQRVMLDRIAQSEDQKEGVASFREKRAPQFKGR</sequence>
<dbReference type="Proteomes" id="UP000541185">
    <property type="component" value="Unassembled WGS sequence"/>
</dbReference>
<name>A0A848H062_9BURK</name>
<dbReference type="SUPFAM" id="SSF52096">
    <property type="entry name" value="ClpP/crotonase"/>
    <property type="match status" value="1"/>
</dbReference>
<dbReference type="CDD" id="cd06558">
    <property type="entry name" value="crotonase-like"/>
    <property type="match status" value="1"/>
</dbReference>
<proteinExistence type="inferred from homology"/>
<evidence type="ECO:0000256" key="2">
    <source>
        <dbReference type="RuleBase" id="RU003707"/>
    </source>
</evidence>
<dbReference type="InterPro" id="IPR018376">
    <property type="entry name" value="Enoyl-CoA_hyd/isom_CS"/>
</dbReference>
<dbReference type="PROSITE" id="PS00166">
    <property type="entry name" value="ENOYL_COA_HYDRATASE"/>
    <property type="match status" value="1"/>
</dbReference>
<dbReference type="Gene3D" id="3.90.226.10">
    <property type="entry name" value="2-enoyl-CoA Hydratase, Chain A, domain 1"/>
    <property type="match status" value="1"/>
</dbReference>
<protein>
    <submittedName>
        <fullName evidence="4">Crotonase</fullName>
    </submittedName>
</protein>
<dbReference type="EMBL" id="JABBFX010000001">
    <property type="protein sequence ID" value="NML43012.1"/>
    <property type="molecule type" value="Genomic_DNA"/>
</dbReference>